<sequence length="79" mass="9358">MSGRAISRFQPGVTPPSDSSENDIWFVFYNSKILIKEHDGKIIIPHGYNIRSFNDKVIRKNLSVYWTDRTVMWQKSQRR</sequence>
<protein>
    <submittedName>
        <fullName evidence="2">Uncharacterized protein</fullName>
    </submittedName>
</protein>
<accession>A0A0P8WD89</accession>
<dbReference type="RefSeq" id="WP_054874069.1">
    <property type="nucleotide sequence ID" value="NZ_LKET01000021.1"/>
</dbReference>
<dbReference type="EMBL" id="LKET01000021">
    <property type="protein sequence ID" value="KPU45741.1"/>
    <property type="molecule type" value="Genomic_DNA"/>
</dbReference>
<evidence type="ECO:0000256" key="1">
    <source>
        <dbReference type="SAM" id="MobiDB-lite"/>
    </source>
</evidence>
<reference evidence="2 3" key="1">
    <citation type="submission" date="2015-09" db="EMBL/GenBank/DDBJ databases">
        <title>Genome sequence of Oxobacter pfennigii DSM 3222.</title>
        <authorList>
            <person name="Poehlein A."/>
            <person name="Bengelsdorf F.R."/>
            <person name="Schiel-Bengelsdorf B."/>
            <person name="Duerre P."/>
            <person name="Daniel R."/>
        </authorList>
    </citation>
    <scope>NUCLEOTIDE SEQUENCE [LARGE SCALE GENOMIC DNA]</scope>
    <source>
        <strain evidence="2 3">DSM 3222</strain>
    </source>
</reference>
<organism evidence="2 3">
    <name type="scientific">Oxobacter pfennigii</name>
    <dbReference type="NCBI Taxonomy" id="36849"/>
    <lineage>
        <taxon>Bacteria</taxon>
        <taxon>Bacillati</taxon>
        <taxon>Bacillota</taxon>
        <taxon>Clostridia</taxon>
        <taxon>Eubacteriales</taxon>
        <taxon>Clostridiaceae</taxon>
        <taxon>Oxobacter</taxon>
    </lineage>
</organism>
<comment type="caution">
    <text evidence="2">The sequence shown here is derived from an EMBL/GenBank/DDBJ whole genome shotgun (WGS) entry which is preliminary data.</text>
</comment>
<evidence type="ECO:0000313" key="3">
    <source>
        <dbReference type="Proteomes" id="UP000050326"/>
    </source>
</evidence>
<keyword evidence="3" id="KW-1185">Reference proteome</keyword>
<dbReference type="STRING" id="36849.OXPF_09750"/>
<evidence type="ECO:0000313" key="2">
    <source>
        <dbReference type="EMBL" id="KPU45741.1"/>
    </source>
</evidence>
<dbReference type="AlphaFoldDB" id="A0A0P8WD89"/>
<dbReference type="Proteomes" id="UP000050326">
    <property type="component" value="Unassembled WGS sequence"/>
</dbReference>
<proteinExistence type="predicted"/>
<gene>
    <name evidence="2" type="ORF">OXPF_09750</name>
</gene>
<name>A0A0P8WD89_9CLOT</name>
<feature type="region of interest" description="Disordered" evidence="1">
    <location>
        <begin position="1"/>
        <end position="21"/>
    </location>
</feature>